<gene>
    <name evidence="1" type="ORF">H663_020460</name>
</gene>
<dbReference type="Proteomes" id="UP000037507">
    <property type="component" value="Unassembled WGS sequence"/>
</dbReference>
<evidence type="ECO:0000313" key="2">
    <source>
        <dbReference type="Proteomes" id="UP000037507"/>
    </source>
</evidence>
<reference evidence="1" key="1">
    <citation type="submission" date="2017-04" db="EMBL/GenBank/DDBJ databases">
        <title>Unexpected and diverse lifestyles within the genus Limnohabitans.</title>
        <authorList>
            <person name="Kasalicky V."/>
            <person name="Mehrshad M."/>
            <person name="Andrei S.-A."/>
            <person name="Salcher M."/>
            <person name="Kratochvilova H."/>
            <person name="Simek K."/>
            <person name="Ghai R."/>
        </authorList>
    </citation>
    <scope>NUCLEOTIDE SEQUENCE [LARGE SCALE GENOMIC DNA]</scope>
    <source>
        <strain evidence="1">II-D5</strain>
    </source>
</reference>
<dbReference type="EMBL" id="LFYT02000087">
    <property type="protein sequence ID" value="PVE05333.1"/>
    <property type="molecule type" value="Genomic_DNA"/>
</dbReference>
<keyword evidence="2" id="KW-1185">Reference proteome</keyword>
<protein>
    <submittedName>
        <fullName evidence="1">Uncharacterized protein</fullName>
    </submittedName>
</protein>
<feature type="non-terminal residue" evidence="1">
    <location>
        <position position="481"/>
    </location>
</feature>
<dbReference type="AlphaFoldDB" id="A0A2T7SR83"/>
<evidence type="ECO:0000313" key="1">
    <source>
        <dbReference type="EMBL" id="PVE05333.1"/>
    </source>
</evidence>
<name>A0A2T7SR83_9BURK</name>
<accession>A0A2T7SR83</accession>
<organism evidence="1 2">
    <name type="scientific">Limnohabitans planktonicus II-D5</name>
    <dbReference type="NCBI Taxonomy" id="1293045"/>
    <lineage>
        <taxon>Bacteria</taxon>
        <taxon>Pseudomonadati</taxon>
        <taxon>Pseudomonadota</taxon>
        <taxon>Betaproteobacteria</taxon>
        <taxon>Burkholderiales</taxon>
        <taxon>Comamonadaceae</taxon>
        <taxon>Limnohabitans</taxon>
    </lineage>
</organism>
<sequence>MSASGTGGINFELPTLFGDLNGDRVLSEREDAALSVTLNAAASDVAGIANKADALSAMGIDHIDLGGSNNVSVSIDQVEANALIHAGLDFAAGDTITLNVDTAASGTHLSNSLKDLNKLGVDAIMVTGGDQINVDLGAGALSANGTGGINFELPTLFGDLNGDRVLSERENAALSVTLNAAASDVAGIANKADALSAMGIDHIDLGGSNNVSVSIDQVEANALIHAGLDFAAGDTITLNVDTAASGTHLSNSLKDLNKLGVDAILVSGGDQINVDLGAGALSASGTGGINFELPTLFGDLNGDRLLSEREDAALSVTLNAAASDVAGIANKADALSAMGIDHIDLGGSNNVSVSIDQVEANALIHAGLDFAAGDTITLNVDTAASGTHLSNSLKDLNKLGVDAIMVTGGDQINVDLGAGALSASGTGGINFELPTLFGDLNGDRVLSEREDAALSVTLNRRSLETWQALPTRQTPCLRWAS</sequence>
<proteinExistence type="predicted"/>
<comment type="caution">
    <text evidence="1">The sequence shown here is derived from an EMBL/GenBank/DDBJ whole genome shotgun (WGS) entry which is preliminary data.</text>
</comment>